<name>A0A1I1TXM8_9BURK</name>
<keyword evidence="2" id="KW-1185">Reference proteome</keyword>
<proteinExistence type="predicted"/>
<accession>A0A1I1TXM8</accession>
<dbReference type="Proteomes" id="UP000199517">
    <property type="component" value="Unassembled WGS sequence"/>
</dbReference>
<evidence type="ECO:0000313" key="2">
    <source>
        <dbReference type="Proteomes" id="UP000199517"/>
    </source>
</evidence>
<dbReference type="SUPFAM" id="SSF53187">
    <property type="entry name" value="Zn-dependent exopeptidases"/>
    <property type="match status" value="1"/>
</dbReference>
<dbReference type="AlphaFoldDB" id="A0A1I1TXM8"/>
<evidence type="ECO:0000313" key="1">
    <source>
        <dbReference type="EMBL" id="SFD62058.1"/>
    </source>
</evidence>
<gene>
    <name evidence="1" type="ORF">SAMN04489710_10449</name>
</gene>
<dbReference type="EMBL" id="FOMQ01000004">
    <property type="protein sequence ID" value="SFD62058.1"/>
    <property type="molecule type" value="Genomic_DNA"/>
</dbReference>
<reference evidence="2" key="1">
    <citation type="submission" date="2016-10" db="EMBL/GenBank/DDBJ databases">
        <authorList>
            <person name="Varghese N."/>
            <person name="Submissions S."/>
        </authorList>
    </citation>
    <scope>NUCLEOTIDE SEQUENCE [LARGE SCALE GENOMIC DNA]</scope>
    <source>
        <strain evidence="2">DSM 7481</strain>
    </source>
</reference>
<dbReference type="OrthoDB" id="7956186at2"/>
<dbReference type="RefSeq" id="WP_092950550.1">
    <property type="nucleotide sequence ID" value="NZ_FOMQ01000004.1"/>
</dbReference>
<dbReference type="STRING" id="32040.SAMN04489710_10449"/>
<dbReference type="Gene3D" id="3.40.630.10">
    <property type="entry name" value="Zn peptidases"/>
    <property type="match status" value="1"/>
</dbReference>
<evidence type="ECO:0008006" key="3">
    <source>
        <dbReference type="Google" id="ProtNLM"/>
    </source>
</evidence>
<organism evidence="1 2">
    <name type="scientific">Paracidovorax konjaci</name>
    <dbReference type="NCBI Taxonomy" id="32040"/>
    <lineage>
        <taxon>Bacteria</taxon>
        <taxon>Pseudomonadati</taxon>
        <taxon>Pseudomonadota</taxon>
        <taxon>Betaproteobacteria</taxon>
        <taxon>Burkholderiales</taxon>
        <taxon>Comamonadaceae</taxon>
        <taxon>Paracidovorax</taxon>
    </lineage>
</organism>
<protein>
    <recommendedName>
        <fullName evidence="3">Zinc carboxypeptidase</fullName>
    </recommendedName>
</protein>
<sequence>MTSCAPSDTTVLLDATEPRTLDTWIDRFTQPGWQGRFVEGWLFEGPAERRAAEQRLAAAGVHARLRSAYKPLVHWFLEELPAGPGGGRPVSVQVRYPVHPGAGPQRFLLEAYPLAALLPGCELSFDAGGDDLHYDVALRFGDGTRQSHRVFAPNQVRPDVLDTPQLSPTGWLRAGGSAGAADLLDAAQDTEFERLFWRAMEAVWAHPWPRQEPYFDRLDLRVDLPGYEVPLDLPGECVSTFEALHEDFYFGLLEFFQRHSGRPPGDRRLQPGQLVPDIRPAAAGAPPRVRVAMRPFDTAAQDAAAWADTDAELPLDAMGKAPPPSRIARELQQWGGEPFGAQSRQGRAVWGRYLRGTAAPVFVSGGQHANETSGVVGALRAARALAAQPGAHIALLPLENPDGYALHRELGAHHPRHMQHAARYTALGDDVEYREASLPYEREAREQALALSGAQLHVNLHGYPAHEWTRPLTGYVPRGFGQWTIPKGFFLILRYHAGWEAPGRALLERVAAALQEVPGLVDFNARQIALYERHAGPMPFEVLHGTACTQSEVPRGAPVTLITEFPDETVDGDDFRFAHTAQCAAVLAAVRAWQDIVAERAPDGPPPAGTR</sequence>